<proteinExistence type="predicted"/>
<name>A0ABP9FIN3_9SPHI</name>
<accession>A0ABP9FIN3</accession>
<protein>
    <submittedName>
        <fullName evidence="2">DUF4846 domain-containing protein</fullName>
    </submittedName>
</protein>
<dbReference type="RefSeq" id="WP_345328929.1">
    <property type="nucleotide sequence ID" value="NZ_BAABJI010000001.1"/>
</dbReference>
<feature type="chain" id="PRO_5046336466" evidence="1">
    <location>
        <begin position="19"/>
        <end position="252"/>
    </location>
</feature>
<evidence type="ECO:0000256" key="1">
    <source>
        <dbReference type="SAM" id="SignalP"/>
    </source>
</evidence>
<dbReference type="Proteomes" id="UP001501436">
    <property type="component" value="Unassembled WGS sequence"/>
</dbReference>
<reference evidence="3" key="1">
    <citation type="journal article" date="2019" name="Int. J. Syst. Evol. Microbiol.">
        <title>The Global Catalogue of Microorganisms (GCM) 10K type strain sequencing project: providing services to taxonomists for standard genome sequencing and annotation.</title>
        <authorList>
            <consortium name="The Broad Institute Genomics Platform"/>
            <consortium name="The Broad Institute Genome Sequencing Center for Infectious Disease"/>
            <person name="Wu L."/>
            <person name="Ma J."/>
        </authorList>
    </citation>
    <scope>NUCLEOTIDE SEQUENCE [LARGE SCALE GENOMIC DNA]</scope>
    <source>
        <strain evidence="3">JCM 18283</strain>
    </source>
</reference>
<dbReference type="Pfam" id="PF16138">
    <property type="entry name" value="DUF4846"/>
    <property type="match status" value="1"/>
</dbReference>
<feature type="signal peptide" evidence="1">
    <location>
        <begin position="1"/>
        <end position="18"/>
    </location>
</feature>
<gene>
    <name evidence="2" type="ORF">GCM10023313_01600</name>
</gene>
<dbReference type="EMBL" id="BAABJI010000001">
    <property type="protein sequence ID" value="GAA4902831.1"/>
    <property type="molecule type" value="Genomic_DNA"/>
</dbReference>
<evidence type="ECO:0000313" key="2">
    <source>
        <dbReference type="EMBL" id="GAA4902831.1"/>
    </source>
</evidence>
<keyword evidence="1" id="KW-0732">Signal</keyword>
<comment type="caution">
    <text evidence="2">The sequence shown here is derived from an EMBL/GenBank/DDBJ whole genome shotgun (WGS) entry which is preliminary data.</text>
</comment>
<evidence type="ECO:0000313" key="3">
    <source>
        <dbReference type="Proteomes" id="UP001501436"/>
    </source>
</evidence>
<organism evidence="2 3">
    <name type="scientific">Mucilaginibacter defluvii</name>
    <dbReference type="NCBI Taxonomy" id="1196019"/>
    <lineage>
        <taxon>Bacteria</taxon>
        <taxon>Pseudomonadati</taxon>
        <taxon>Bacteroidota</taxon>
        <taxon>Sphingobacteriia</taxon>
        <taxon>Sphingobacteriales</taxon>
        <taxon>Sphingobacteriaceae</taxon>
        <taxon>Mucilaginibacter</taxon>
    </lineage>
</organism>
<dbReference type="InterPro" id="IPR032315">
    <property type="entry name" value="DUF4846"/>
</dbReference>
<sequence length="252" mass="27905">MKHLITTALIVTSAFAFNAGITERFKPNDGFKRVQPAAGTFGAWLQKLPLKPAGTHAITYQGNIARTDAYTAAVVDMSIGKQDLQQCADAVMRLRGEYLHQQKKYNDISFNFTSGFKCDYIHFANGYRYSDGKWVKKAAKDYSYAGFIKYMNLVFSYAGTLSLDKELKPVTKAADIKAGDVFIKGGSPGHCFIVMDVAAGASGKKQFMLAQSFMPAQSIQILRDADGPWFSLDQAAAIPYGELINRIYLKRF</sequence>
<keyword evidence="3" id="KW-1185">Reference proteome</keyword>